<name>A0A0F9KVQ2_9ZZZZ</name>
<sequence length="86" mass="9535">MSKHGKIIVVDFDTGYAHAAPCDHAWRLKDGDTVRMYDPCPVCADNKAARLKELNNILEWFPDGSKFTGDAIALSISERIAELEGK</sequence>
<gene>
    <name evidence="1" type="ORF">LCGC14_1279080</name>
</gene>
<reference evidence="1" key="1">
    <citation type="journal article" date="2015" name="Nature">
        <title>Complex archaea that bridge the gap between prokaryotes and eukaryotes.</title>
        <authorList>
            <person name="Spang A."/>
            <person name="Saw J.H."/>
            <person name="Jorgensen S.L."/>
            <person name="Zaremba-Niedzwiedzka K."/>
            <person name="Martijn J."/>
            <person name="Lind A.E."/>
            <person name="van Eijk R."/>
            <person name="Schleper C."/>
            <person name="Guy L."/>
            <person name="Ettema T.J."/>
        </authorList>
    </citation>
    <scope>NUCLEOTIDE SEQUENCE</scope>
</reference>
<accession>A0A0F9KVQ2</accession>
<dbReference type="AlphaFoldDB" id="A0A0F9KVQ2"/>
<comment type="caution">
    <text evidence="1">The sequence shown here is derived from an EMBL/GenBank/DDBJ whole genome shotgun (WGS) entry which is preliminary data.</text>
</comment>
<dbReference type="EMBL" id="LAZR01007258">
    <property type="protein sequence ID" value="KKM86429.1"/>
    <property type="molecule type" value="Genomic_DNA"/>
</dbReference>
<evidence type="ECO:0000313" key="1">
    <source>
        <dbReference type="EMBL" id="KKM86429.1"/>
    </source>
</evidence>
<proteinExistence type="predicted"/>
<organism evidence="1">
    <name type="scientific">marine sediment metagenome</name>
    <dbReference type="NCBI Taxonomy" id="412755"/>
    <lineage>
        <taxon>unclassified sequences</taxon>
        <taxon>metagenomes</taxon>
        <taxon>ecological metagenomes</taxon>
    </lineage>
</organism>
<protein>
    <submittedName>
        <fullName evidence="1">Uncharacterized protein</fullName>
    </submittedName>
</protein>